<dbReference type="SUPFAM" id="SSF50939">
    <property type="entry name" value="Sialidases"/>
    <property type="match status" value="1"/>
</dbReference>
<comment type="caution">
    <text evidence="2">The sequence shown here is derived from an EMBL/GenBank/DDBJ whole genome shotgun (WGS) entry which is preliminary data.</text>
</comment>
<gene>
    <name evidence="2" type="ORF">ACFFI0_06745</name>
</gene>
<evidence type="ECO:0000313" key="3">
    <source>
        <dbReference type="Proteomes" id="UP001589774"/>
    </source>
</evidence>
<dbReference type="PANTHER" id="PTHR43752:SF2">
    <property type="entry name" value="BNR_ASP-BOX REPEAT FAMILY PROTEIN"/>
    <property type="match status" value="1"/>
</dbReference>
<dbReference type="PANTHER" id="PTHR43752">
    <property type="entry name" value="BNR/ASP-BOX REPEAT FAMILY PROTEIN"/>
    <property type="match status" value="1"/>
</dbReference>
<evidence type="ECO:0000313" key="2">
    <source>
        <dbReference type="EMBL" id="MFC0317999.1"/>
    </source>
</evidence>
<dbReference type="InterPro" id="IPR011040">
    <property type="entry name" value="Sialidase"/>
</dbReference>
<keyword evidence="3" id="KW-1185">Reference proteome</keyword>
<evidence type="ECO:0000259" key="1">
    <source>
        <dbReference type="Pfam" id="PF13088"/>
    </source>
</evidence>
<accession>A0ABV6HHD4</accession>
<name>A0ABV6HHD4_9SPHI</name>
<dbReference type="Gene3D" id="2.120.10.10">
    <property type="match status" value="1"/>
</dbReference>
<feature type="domain" description="Sialidase" evidence="1">
    <location>
        <begin position="50"/>
        <end position="132"/>
    </location>
</feature>
<dbReference type="Proteomes" id="UP001589774">
    <property type="component" value="Unassembled WGS sequence"/>
</dbReference>
<organism evidence="2 3">
    <name type="scientific">Olivibacter oleidegradans</name>
    <dbReference type="NCBI Taxonomy" id="760123"/>
    <lineage>
        <taxon>Bacteria</taxon>
        <taxon>Pseudomonadati</taxon>
        <taxon>Bacteroidota</taxon>
        <taxon>Sphingobacteriia</taxon>
        <taxon>Sphingobacteriales</taxon>
        <taxon>Sphingobacteriaceae</taxon>
        <taxon>Olivibacter</taxon>
    </lineage>
</organism>
<reference evidence="2 3" key="1">
    <citation type="submission" date="2024-09" db="EMBL/GenBank/DDBJ databases">
        <authorList>
            <person name="Sun Q."/>
            <person name="Mori K."/>
        </authorList>
    </citation>
    <scope>NUCLEOTIDE SEQUENCE [LARGE SCALE GENOMIC DNA]</scope>
    <source>
        <strain evidence="2 3">CCM 7765</strain>
    </source>
</reference>
<protein>
    <submittedName>
        <fullName evidence="2">Exo-alpha-sialidase</fullName>
    </submittedName>
</protein>
<dbReference type="EMBL" id="JBHLWO010000001">
    <property type="protein sequence ID" value="MFC0317999.1"/>
    <property type="molecule type" value="Genomic_DNA"/>
</dbReference>
<feature type="domain" description="Sialidase" evidence="1">
    <location>
        <begin position="202"/>
        <end position="368"/>
    </location>
</feature>
<dbReference type="CDD" id="cd15482">
    <property type="entry name" value="Sialidase_non-viral"/>
    <property type="match status" value="1"/>
</dbReference>
<dbReference type="Pfam" id="PF13088">
    <property type="entry name" value="BNR_2"/>
    <property type="match status" value="2"/>
</dbReference>
<sequence length="392" mass="44162">MMRHHFIFYAIFLLFSITLRAQPKVAEATLIFPLQAKHVHGSSLAVLPNGDVLAAWFYGSGERGADDVCIMGSRKRAGSKTWSTPFLMADTKGIPDCNPVLFLNHKKQLYLAWIAVQANRWEQSILRYRVADKYEGSAAPNWGWQDNILLKPDSSFVQELKEKLSMLSDQQHGWAAYAPRYDEMIVTNAQDPAKRSFGWMTRIKPLLLADHKILLPLYSDGFNCSLIAISEDDGKSWRPSKPIAGRGNIQPALIRRKQGDIIAYMRDSGDAPARIQQSISMDGGETWTVARKTEIPNTASVEVIRLLDGRWLLVGNDVDDGRYQLSLYLSEDEGTSWKLSTPLEADDKKKLSCSYPSIVQSTDGFIHLSYSYHVTSDKKSIKYLKISPDDIK</sequence>
<dbReference type="InterPro" id="IPR036278">
    <property type="entry name" value="Sialidase_sf"/>
</dbReference>
<dbReference type="RefSeq" id="WP_242627191.1">
    <property type="nucleotide sequence ID" value="NZ_JBHLWO010000001.1"/>
</dbReference>
<proteinExistence type="predicted"/>